<dbReference type="AlphaFoldDB" id="A0A936ZWV8"/>
<dbReference type="SUPFAM" id="SSF53335">
    <property type="entry name" value="S-adenosyl-L-methionine-dependent methyltransferases"/>
    <property type="match status" value="1"/>
</dbReference>
<proteinExistence type="predicted"/>
<accession>A0A936ZWV8</accession>
<dbReference type="PANTHER" id="PTHR43464:SF19">
    <property type="entry name" value="UBIQUINONE BIOSYNTHESIS O-METHYLTRANSFERASE, MITOCHONDRIAL"/>
    <property type="match status" value="1"/>
</dbReference>
<organism evidence="5 6">
    <name type="scientific">Ramlibacter aurantiacus</name>
    <dbReference type="NCBI Taxonomy" id="2801330"/>
    <lineage>
        <taxon>Bacteria</taxon>
        <taxon>Pseudomonadati</taxon>
        <taxon>Pseudomonadota</taxon>
        <taxon>Betaproteobacteria</taxon>
        <taxon>Burkholderiales</taxon>
        <taxon>Comamonadaceae</taxon>
        <taxon>Ramlibacter</taxon>
    </lineage>
</organism>
<evidence type="ECO:0000256" key="2">
    <source>
        <dbReference type="ARBA" id="ARBA00022679"/>
    </source>
</evidence>
<dbReference type="InterPro" id="IPR029063">
    <property type="entry name" value="SAM-dependent_MTases_sf"/>
</dbReference>
<keyword evidence="3" id="KW-0949">S-adenosyl-L-methionine</keyword>
<evidence type="ECO:0000256" key="3">
    <source>
        <dbReference type="ARBA" id="ARBA00022691"/>
    </source>
</evidence>
<dbReference type="CDD" id="cd02440">
    <property type="entry name" value="AdoMet_MTases"/>
    <property type="match status" value="1"/>
</dbReference>
<name>A0A936ZWV8_9BURK</name>
<feature type="domain" description="Methyltransferase" evidence="4">
    <location>
        <begin position="51"/>
        <end position="148"/>
    </location>
</feature>
<dbReference type="RefSeq" id="WP_201685082.1">
    <property type="nucleotide sequence ID" value="NZ_JAEQNA010000006.1"/>
</dbReference>
<evidence type="ECO:0000313" key="6">
    <source>
        <dbReference type="Proteomes" id="UP000613011"/>
    </source>
</evidence>
<comment type="caution">
    <text evidence="5">The sequence shown here is derived from an EMBL/GenBank/DDBJ whole genome shotgun (WGS) entry which is preliminary data.</text>
</comment>
<evidence type="ECO:0000259" key="4">
    <source>
        <dbReference type="Pfam" id="PF13649"/>
    </source>
</evidence>
<dbReference type="GO" id="GO:0032259">
    <property type="term" value="P:methylation"/>
    <property type="evidence" value="ECO:0007669"/>
    <property type="project" value="UniProtKB-KW"/>
</dbReference>
<reference evidence="5" key="1">
    <citation type="submission" date="2021-01" db="EMBL/GenBank/DDBJ databases">
        <title>Ramlibacter sp. strain AW1 16S ribosomal RNA gene Genome sequencing and assembly.</title>
        <authorList>
            <person name="Kang M."/>
        </authorList>
    </citation>
    <scope>NUCLEOTIDE SEQUENCE</scope>
    <source>
        <strain evidence="5">AW1</strain>
    </source>
</reference>
<keyword evidence="1 5" id="KW-0489">Methyltransferase</keyword>
<dbReference type="EMBL" id="JAEQNA010000006">
    <property type="protein sequence ID" value="MBL0422009.1"/>
    <property type="molecule type" value="Genomic_DNA"/>
</dbReference>
<keyword evidence="2" id="KW-0808">Transferase</keyword>
<dbReference type="PANTHER" id="PTHR43464">
    <property type="entry name" value="METHYLTRANSFERASE"/>
    <property type="match status" value="1"/>
</dbReference>
<evidence type="ECO:0000256" key="1">
    <source>
        <dbReference type="ARBA" id="ARBA00022603"/>
    </source>
</evidence>
<evidence type="ECO:0000313" key="5">
    <source>
        <dbReference type="EMBL" id="MBL0422009.1"/>
    </source>
</evidence>
<dbReference type="Pfam" id="PF13649">
    <property type="entry name" value="Methyltransf_25"/>
    <property type="match status" value="1"/>
</dbReference>
<protein>
    <submittedName>
        <fullName evidence="5">Class I SAM-dependent methyltransferase</fullName>
    </submittedName>
</protein>
<keyword evidence="6" id="KW-1185">Reference proteome</keyword>
<dbReference type="GO" id="GO:0008168">
    <property type="term" value="F:methyltransferase activity"/>
    <property type="evidence" value="ECO:0007669"/>
    <property type="project" value="UniProtKB-KW"/>
</dbReference>
<dbReference type="Gene3D" id="3.40.50.150">
    <property type="entry name" value="Vaccinia Virus protein VP39"/>
    <property type="match status" value="1"/>
</dbReference>
<dbReference type="Proteomes" id="UP000613011">
    <property type="component" value="Unassembled WGS sequence"/>
</dbReference>
<dbReference type="InterPro" id="IPR041698">
    <property type="entry name" value="Methyltransf_25"/>
</dbReference>
<sequence length="270" mass="30035">MSGVWQNRREQLRELYDGYFSSHEYGQRYPRPNPGTLRFLLRHGAGGAARVLDLGCGNGRYALALVEAGAQELLGCDISQAALAEFAQRLQGHPAQARVRLLAGGAEALPPNERFDCLLMLFGVLSHIGPRQLRLDTLRQLRAVATPGARLLLSVPSLWRRRPLELLRSLAHGQREQLGDIEFQRRICRRDQTLAYHLYTAAGLRHDLRDAGWTVQAMEAESLVPEWLLTQHPAIGRFDAALQPWLPAALGYGIRAVARPTVARSDLPCG</sequence>
<gene>
    <name evidence="5" type="ORF">JI739_16785</name>
</gene>